<keyword evidence="8" id="KW-0449">Lipoprotein</keyword>
<dbReference type="Pfam" id="PF04495">
    <property type="entry name" value="GRASP55_65"/>
    <property type="match status" value="1"/>
</dbReference>
<evidence type="ECO:0000256" key="5">
    <source>
        <dbReference type="ARBA" id="ARBA00022737"/>
    </source>
</evidence>
<evidence type="ECO:0000256" key="6">
    <source>
        <dbReference type="ARBA" id="ARBA00023034"/>
    </source>
</evidence>
<organism evidence="12 13">
    <name type="scientific">Macrostomum lignano</name>
    <dbReference type="NCBI Taxonomy" id="282301"/>
    <lineage>
        <taxon>Eukaryota</taxon>
        <taxon>Metazoa</taxon>
        <taxon>Spiralia</taxon>
        <taxon>Lophotrochozoa</taxon>
        <taxon>Platyhelminthes</taxon>
        <taxon>Rhabditophora</taxon>
        <taxon>Macrostomorpha</taxon>
        <taxon>Macrostomida</taxon>
        <taxon>Macrostomidae</taxon>
        <taxon>Macrostomum</taxon>
    </lineage>
</organism>
<feature type="compositionally biased region" description="Low complexity" evidence="10">
    <location>
        <begin position="232"/>
        <end position="246"/>
    </location>
</feature>
<feature type="compositionally biased region" description="Pro residues" evidence="10">
    <location>
        <begin position="351"/>
        <end position="362"/>
    </location>
</feature>
<dbReference type="AlphaFoldDB" id="A0A267G3N0"/>
<proteinExistence type="inferred from homology"/>
<keyword evidence="13" id="KW-1185">Reference proteome</keyword>
<evidence type="ECO:0000259" key="11">
    <source>
        <dbReference type="PROSITE" id="PS51865"/>
    </source>
</evidence>
<keyword evidence="3" id="KW-0597">Phosphoprotein</keyword>
<dbReference type="Gene3D" id="2.30.42.10">
    <property type="match status" value="2"/>
</dbReference>
<dbReference type="OrthoDB" id="3318at2759"/>
<feature type="compositionally biased region" description="Low complexity" evidence="10">
    <location>
        <begin position="363"/>
        <end position="392"/>
    </location>
</feature>
<dbReference type="PROSITE" id="PS51865">
    <property type="entry name" value="PDZ_GRASP"/>
    <property type="match status" value="2"/>
</dbReference>
<evidence type="ECO:0000256" key="9">
    <source>
        <dbReference type="PIRSR" id="PIRSR607583-1"/>
    </source>
</evidence>
<feature type="binding site" evidence="9">
    <location>
        <position position="103"/>
    </location>
    <ligand>
        <name>Zn(2+)</name>
        <dbReference type="ChEBI" id="CHEBI:29105"/>
    </ligand>
</feature>
<comment type="caution">
    <text evidence="12">The sequence shown here is derived from an EMBL/GenBank/DDBJ whole genome shotgun (WGS) entry which is preliminary data.</text>
</comment>
<feature type="compositionally biased region" description="Pro residues" evidence="10">
    <location>
        <begin position="274"/>
        <end position="300"/>
    </location>
</feature>
<dbReference type="InterPro" id="IPR036034">
    <property type="entry name" value="PDZ_sf"/>
</dbReference>
<dbReference type="PANTHER" id="PTHR12893:SF0">
    <property type="entry name" value="GRASP65"/>
    <property type="match status" value="1"/>
</dbReference>
<dbReference type="InterPro" id="IPR007583">
    <property type="entry name" value="GRASP55_65"/>
</dbReference>
<feature type="domain" description="PDZ GRASP-type" evidence="11">
    <location>
        <begin position="15"/>
        <end position="105"/>
    </location>
</feature>
<keyword evidence="4" id="KW-0519">Myristate</keyword>
<feature type="compositionally biased region" description="Low complexity" evidence="10">
    <location>
        <begin position="315"/>
        <end position="325"/>
    </location>
</feature>
<evidence type="ECO:0000256" key="3">
    <source>
        <dbReference type="ARBA" id="ARBA00022553"/>
    </source>
</evidence>
<feature type="binding site" evidence="9">
    <location>
        <position position="18"/>
    </location>
    <ligand>
        <name>Zn(2+)</name>
        <dbReference type="ChEBI" id="CHEBI:29105"/>
    </ligand>
</feature>
<comment type="similarity">
    <text evidence="2">Belongs to the GORASP family.</text>
</comment>
<feature type="region of interest" description="Disordered" evidence="10">
    <location>
        <begin position="208"/>
        <end position="392"/>
    </location>
</feature>
<dbReference type="FunFam" id="2.30.42.10:FF:000056">
    <property type="entry name" value="Golgi reassembly-stacking protein 2 isoform 1"/>
    <property type="match status" value="1"/>
</dbReference>
<keyword evidence="5" id="KW-0677">Repeat</keyword>
<gene>
    <name evidence="12" type="ORF">BOX15_Mlig005266g3</name>
</gene>
<comment type="subcellular location">
    <subcellularLocation>
        <location evidence="1">Golgi apparatus membrane</location>
    </subcellularLocation>
</comment>
<evidence type="ECO:0000256" key="10">
    <source>
        <dbReference type="SAM" id="MobiDB-lite"/>
    </source>
</evidence>
<evidence type="ECO:0000256" key="2">
    <source>
        <dbReference type="ARBA" id="ARBA00007144"/>
    </source>
</evidence>
<dbReference type="EMBL" id="NIVC01000606">
    <property type="protein sequence ID" value="PAA79984.1"/>
    <property type="molecule type" value="Genomic_DNA"/>
</dbReference>
<keyword evidence="9" id="KW-0479">Metal-binding</keyword>
<feature type="compositionally biased region" description="Pro residues" evidence="10">
    <location>
        <begin position="247"/>
        <end position="266"/>
    </location>
</feature>
<dbReference type="GO" id="GO:0000139">
    <property type="term" value="C:Golgi membrane"/>
    <property type="evidence" value="ECO:0007669"/>
    <property type="project" value="UniProtKB-SubCell"/>
</dbReference>
<keyword evidence="9" id="KW-0862">Zinc</keyword>
<dbReference type="Proteomes" id="UP000215902">
    <property type="component" value="Unassembled WGS sequence"/>
</dbReference>
<sequence>MGAENSTPVPGGGTEGYHVLRVQENSPGHKAGLEAFFDFIIAIGNTRLNEDNENLRDLLIQHKDKPVRTLVYSSKTQSCREVTLVPCEGWGGQGLLGVSIRFCSFDGANENVWHVMDVQPNSPAGLAGLQSDTDYIIGADTLLQDYEDLITLIEAHDGKPLKLYVYSTVSDSCREVTITPNSVWGGEGLLGCGIGYGYLHRIPTREPPVDQLTPLPSDVMRAPASDGFTEVPLSSAAATPSAAPAPVSSPLPPPPPPPPQSMPPPTYAASQSLPSPPPPPPPAPVSAASPLPPPPPPLVPPETSTASPAPPPPQQQQQQQQQQPADLHLPPVSTELTLPGMPPVSVNVPPIDLPPPPPPLPPAALAADTQAAEQPQQQQQQSESTESPGVAP</sequence>
<keyword evidence="6" id="KW-0333">Golgi apparatus</keyword>
<evidence type="ECO:0000313" key="13">
    <source>
        <dbReference type="Proteomes" id="UP000215902"/>
    </source>
</evidence>
<evidence type="ECO:0000256" key="8">
    <source>
        <dbReference type="ARBA" id="ARBA00023288"/>
    </source>
</evidence>
<protein>
    <recommendedName>
        <fullName evidence="11">PDZ GRASP-type domain-containing protein</fullName>
    </recommendedName>
</protein>
<evidence type="ECO:0000256" key="4">
    <source>
        <dbReference type="ARBA" id="ARBA00022707"/>
    </source>
</evidence>
<dbReference type="SUPFAM" id="SSF50156">
    <property type="entry name" value="PDZ domain-like"/>
    <property type="match status" value="2"/>
</dbReference>
<accession>A0A267G3N0</accession>
<dbReference type="GO" id="GO:0046872">
    <property type="term" value="F:metal ion binding"/>
    <property type="evidence" value="ECO:0007669"/>
    <property type="project" value="UniProtKB-KW"/>
</dbReference>
<keyword evidence="7" id="KW-0472">Membrane</keyword>
<evidence type="ECO:0000256" key="7">
    <source>
        <dbReference type="ARBA" id="ARBA00023136"/>
    </source>
</evidence>
<evidence type="ECO:0000256" key="1">
    <source>
        <dbReference type="ARBA" id="ARBA00004394"/>
    </source>
</evidence>
<dbReference type="GO" id="GO:0007030">
    <property type="term" value="P:Golgi organization"/>
    <property type="evidence" value="ECO:0007669"/>
    <property type="project" value="TreeGrafter"/>
</dbReference>
<feature type="domain" description="PDZ GRASP-type" evidence="11">
    <location>
        <begin position="111"/>
        <end position="199"/>
    </location>
</feature>
<reference evidence="12 13" key="1">
    <citation type="submission" date="2017-06" db="EMBL/GenBank/DDBJ databases">
        <title>A platform for efficient transgenesis in Macrostomum lignano, a flatworm model organism for stem cell research.</title>
        <authorList>
            <person name="Berezikov E."/>
        </authorList>
    </citation>
    <scope>NUCLEOTIDE SEQUENCE [LARGE SCALE GENOMIC DNA]</scope>
    <source>
        <strain evidence="12">DV1</strain>
        <tissue evidence="12">Whole organism</tissue>
    </source>
</reference>
<dbReference type="InterPro" id="IPR024958">
    <property type="entry name" value="GRASP_PDZ"/>
</dbReference>
<name>A0A267G3N0_9PLAT</name>
<dbReference type="FunFam" id="2.30.42.10:FF:000026">
    <property type="entry name" value="Golgi reassembly stacking protein 2"/>
    <property type="match status" value="1"/>
</dbReference>
<dbReference type="STRING" id="282301.A0A267G3N0"/>
<dbReference type="PANTHER" id="PTHR12893">
    <property type="entry name" value="GOLGI REASSEMBLY STACKING PROTEIN GRASP"/>
    <property type="match status" value="1"/>
</dbReference>
<evidence type="ECO:0000313" key="12">
    <source>
        <dbReference type="EMBL" id="PAA79984.1"/>
    </source>
</evidence>